<keyword evidence="3" id="KW-0695">RNA-directed DNA polymerase</keyword>
<dbReference type="PROSITE" id="PS50879">
    <property type="entry name" value="RNASE_H_1"/>
    <property type="match status" value="1"/>
</dbReference>
<feature type="compositionally biased region" description="Basic and acidic residues" evidence="1">
    <location>
        <begin position="138"/>
        <end position="147"/>
    </location>
</feature>
<feature type="non-terminal residue" evidence="3">
    <location>
        <position position="307"/>
    </location>
</feature>
<gene>
    <name evidence="3" type="ORF">PHPALM_30298</name>
</gene>
<evidence type="ECO:0000256" key="1">
    <source>
        <dbReference type="SAM" id="MobiDB-lite"/>
    </source>
</evidence>
<dbReference type="InterPro" id="IPR002156">
    <property type="entry name" value="RNaseH_domain"/>
</dbReference>
<accession>A0A2P4X5I6</accession>
<organism evidence="3 4">
    <name type="scientific">Phytophthora palmivora</name>
    <dbReference type="NCBI Taxonomy" id="4796"/>
    <lineage>
        <taxon>Eukaryota</taxon>
        <taxon>Sar</taxon>
        <taxon>Stramenopiles</taxon>
        <taxon>Oomycota</taxon>
        <taxon>Peronosporomycetes</taxon>
        <taxon>Peronosporales</taxon>
        <taxon>Peronosporaceae</taxon>
        <taxon>Phytophthora</taxon>
    </lineage>
</organism>
<feature type="compositionally biased region" description="Low complexity" evidence="1">
    <location>
        <begin position="165"/>
        <end position="176"/>
    </location>
</feature>
<feature type="region of interest" description="Disordered" evidence="1">
    <location>
        <begin position="249"/>
        <end position="307"/>
    </location>
</feature>
<reference evidence="3 4" key="1">
    <citation type="journal article" date="2017" name="Genome Biol. Evol.">
        <title>Phytophthora megakarya and P. palmivora, closely related causal agents of cacao black pod rot, underwent increases in genome sizes and gene numbers by different mechanisms.</title>
        <authorList>
            <person name="Ali S.S."/>
            <person name="Shao J."/>
            <person name="Lary D.J."/>
            <person name="Kronmiller B."/>
            <person name="Shen D."/>
            <person name="Strem M.D."/>
            <person name="Amoako-Attah I."/>
            <person name="Akrofi A.Y."/>
            <person name="Begoude B.A."/>
            <person name="Ten Hoopen G.M."/>
            <person name="Coulibaly K."/>
            <person name="Kebe B.I."/>
            <person name="Melnick R.L."/>
            <person name="Guiltinan M.J."/>
            <person name="Tyler B.M."/>
            <person name="Meinhardt L.W."/>
            <person name="Bailey B.A."/>
        </authorList>
    </citation>
    <scope>NUCLEOTIDE SEQUENCE [LARGE SCALE GENOMIC DNA]</scope>
    <source>
        <strain evidence="4">sbr112.9</strain>
    </source>
</reference>
<dbReference type="InterPro" id="IPR012337">
    <property type="entry name" value="RNaseH-like_sf"/>
</dbReference>
<dbReference type="GO" id="GO:0003676">
    <property type="term" value="F:nucleic acid binding"/>
    <property type="evidence" value="ECO:0007669"/>
    <property type="project" value="InterPro"/>
</dbReference>
<evidence type="ECO:0000313" key="3">
    <source>
        <dbReference type="EMBL" id="POM60802.1"/>
    </source>
</evidence>
<dbReference type="Proteomes" id="UP000237271">
    <property type="component" value="Unassembled WGS sequence"/>
</dbReference>
<keyword evidence="3" id="KW-0548">Nucleotidyltransferase</keyword>
<dbReference type="PANTHER" id="PTHR46387:SF2">
    <property type="entry name" value="RIBONUCLEASE HI"/>
    <property type="match status" value="1"/>
</dbReference>
<keyword evidence="3" id="KW-0808">Transferase</keyword>
<name>A0A2P4X5I6_9STRA</name>
<feature type="region of interest" description="Disordered" evidence="1">
    <location>
        <begin position="138"/>
        <end position="197"/>
    </location>
</feature>
<dbReference type="SUPFAM" id="SSF53098">
    <property type="entry name" value="Ribonuclease H-like"/>
    <property type="match status" value="1"/>
</dbReference>
<dbReference type="InterPro" id="IPR036397">
    <property type="entry name" value="RNaseH_sf"/>
</dbReference>
<sequence length="307" mass="34022">MDVDTGPADEDLWVLRFDGACRRNPGPGGAGAVLFAPSGAVVWTCSHYMPSSSETNNTAEYTALQLGVQSATHHGATHLNIEGDSSLVIAQVKGSFACRNARLRQLRNRVRHALRSMTTYKLRHIDRKANAHADRLANRALDQRSDSSEIDTSSSSAPVKPPQRQRPATTPRPTKPWTSKPRSQRASPGSAPARQPRLRMRHLTDDEHEAAADALQTVADDLASKIADADSWASGEGYISAIPERLREALQPFATRPPQPGQRHQQQRRRPPRVTRTQREHRLDEAMADLQATQQVTPRDRRAVRRA</sequence>
<comment type="caution">
    <text evidence="3">The sequence shown here is derived from an EMBL/GenBank/DDBJ whole genome shotgun (WGS) entry which is preliminary data.</text>
</comment>
<evidence type="ECO:0000259" key="2">
    <source>
        <dbReference type="PROSITE" id="PS50879"/>
    </source>
</evidence>
<dbReference type="EMBL" id="NCKW01016786">
    <property type="protein sequence ID" value="POM60802.1"/>
    <property type="molecule type" value="Genomic_DNA"/>
</dbReference>
<dbReference type="GO" id="GO:0003964">
    <property type="term" value="F:RNA-directed DNA polymerase activity"/>
    <property type="evidence" value="ECO:0007669"/>
    <property type="project" value="UniProtKB-KW"/>
</dbReference>
<evidence type="ECO:0000313" key="4">
    <source>
        <dbReference type="Proteomes" id="UP000237271"/>
    </source>
</evidence>
<feature type="domain" description="RNase H type-1" evidence="2">
    <location>
        <begin position="9"/>
        <end position="142"/>
    </location>
</feature>
<dbReference type="CDD" id="cd09279">
    <property type="entry name" value="RNase_HI_like"/>
    <property type="match status" value="1"/>
</dbReference>
<dbReference type="AlphaFoldDB" id="A0A2P4X5I6"/>
<keyword evidence="4" id="KW-1185">Reference proteome</keyword>
<dbReference type="OrthoDB" id="128010at2759"/>
<dbReference type="Gene3D" id="3.30.420.10">
    <property type="entry name" value="Ribonuclease H-like superfamily/Ribonuclease H"/>
    <property type="match status" value="1"/>
</dbReference>
<dbReference type="GO" id="GO:0004523">
    <property type="term" value="F:RNA-DNA hybrid ribonuclease activity"/>
    <property type="evidence" value="ECO:0007669"/>
    <property type="project" value="InterPro"/>
</dbReference>
<dbReference type="PANTHER" id="PTHR46387">
    <property type="entry name" value="POLYNUCLEOTIDYL TRANSFERASE, RIBONUCLEASE H-LIKE SUPERFAMILY PROTEIN"/>
    <property type="match status" value="1"/>
</dbReference>
<protein>
    <submittedName>
        <fullName evidence="3">Reverse transcriptase</fullName>
    </submittedName>
</protein>
<dbReference type="Pfam" id="PF13456">
    <property type="entry name" value="RVT_3"/>
    <property type="match status" value="1"/>
</dbReference>
<proteinExistence type="predicted"/>